<dbReference type="SUPFAM" id="SSF69304">
    <property type="entry name" value="Tricorn protease N-terminal domain"/>
    <property type="match status" value="1"/>
</dbReference>
<dbReference type="InterPro" id="IPR011042">
    <property type="entry name" value="6-blade_b-propeller_TolB-like"/>
</dbReference>
<proteinExistence type="predicted"/>
<organism evidence="2 3">
    <name type="scientific">Micromonospora siamensis</name>
    <dbReference type="NCBI Taxonomy" id="299152"/>
    <lineage>
        <taxon>Bacteria</taxon>
        <taxon>Bacillati</taxon>
        <taxon>Actinomycetota</taxon>
        <taxon>Actinomycetes</taxon>
        <taxon>Micromonosporales</taxon>
        <taxon>Micromonosporaceae</taxon>
        <taxon>Micromonospora</taxon>
    </lineage>
</organism>
<protein>
    <recommendedName>
        <fullName evidence="4">WD40-like Beta Propeller Repeat</fullName>
    </recommendedName>
</protein>
<keyword evidence="3" id="KW-1185">Reference proteome</keyword>
<reference evidence="2 3" key="1">
    <citation type="submission" date="2016-06" db="EMBL/GenBank/DDBJ databases">
        <authorList>
            <person name="Kjaerup R.B."/>
            <person name="Dalgaard T.S."/>
            <person name="Juul-Madsen H.R."/>
        </authorList>
    </citation>
    <scope>NUCLEOTIDE SEQUENCE [LARGE SCALE GENOMIC DNA]</scope>
    <source>
        <strain evidence="2 3">DSM 45097</strain>
    </source>
</reference>
<evidence type="ECO:0000313" key="2">
    <source>
        <dbReference type="EMBL" id="SCG49482.1"/>
    </source>
</evidence>
<keyword evidence="1" id="KW-0472">Membrane</keyword>
<keyword evidence="1" id="KW-0812">Transmembrane</keyword>
<accession>A0A1C5HU27</accession>
<feature type="transmembrane region" description="Helical" evidence="1">
    <location>
        <begin position="12"/>
        <end position="34"/>
    </location>
</feature>
<dbReference type="Proteomes" id="UP000198210">
    <property type="component" value="Chromosome I"/>
</dbReference>
<keyword evidence="1" id="KW-1133">Transmembrane helix</keyword>
<evidence type="ECO:0000313" key="3">
    <source>
        <dbReference type="Proteomes" id="UP000198210"/>
    </source>
</evidence>
<dbReference type="AlphaFoldDB" id="A0A1C5HU27"/>
<dbReference type="Gene3D" id="2.120.10.30">
    <property type="entry name" value="TolB, C-terminal domain"/>
    <property type="match status" value="1"/>
</dbReference>
<evidence type="ECO:0008006" key="4">
    <source>
        <dbReference type="Google" id="ProtNLM"/>
    </source>
</evidence>
<evidence type="ECO:0000256" key="1">
    <source>
        <dbReference type="SAM" id="Phobius"/>
    </source>
</evidence>
<sequence length="473" mass="50474">MGDGARRWRRRVGVAGLVVAVLAAVAVPVVAGWVGARPGDRVDEVPGRIGLPYMWQATVDRDPPGPAALLVAGDGLGLRGIDLLDHEGKVAVIGRDGRYRMLLYGGAESSAGEDVQLSPDGRYVADALGDGWLETTDLTDGSRRAYDGPADGSGGLPVTWAPDGRSIVALDNRYEPVLGRDADGQDIYLIRLVLLDLDSGATRVLAEERSDRWTVRTASLAAFTPDGSRLLTTVGDTVSLRDRTGRALWSRRLGPRRVLAGSGAVSPDGTRVATVELDGCRTGCSARELGARTWRFGWLDTATGRDTTGPALPPVRGQAVRALGWRTGTDLVALRYEPNPHDGMHTVYWNDTGWWETGHVQLLALRPDGGTDLLLDPPAEVCALDVPRDLLTAGRFGGPAVRARPFPARPIIVIGVLPLLLPLAAAALVLLLWRRRRRAGPVPGPAAVPAWQLPVGAVPARRRTPPDPPWPTA</sequence>
<name>A0A1C5HU27_9ACTN</name>
<feature type="transmembrane region" description="Helical" evidence="1">
    <location>
        <begin position="411"/>
        <end position="433"/>
    </location>
</feature>
<dbReference type="RefSeq" id="WP_157743653.1">
    <property type="nucleotide sequence ID" value="NZ_JBHLYF010000006.1"/>
</dbReference>
<dbReference type="EMBL" id="LT607751">
    <property type="protein sequence ID" value="SCG49482.1"/>
    <property type="molecule type" value="Genomic_DNA"/>
</dbReference>
<gene>
    <name evidence="2" type="ORF">GA0074704_2352</name>
</gene>